<evidence type="ECO:0000313" key="2">
    <source>
        <dbReference type="Proteomes" id="UP000019141"/>
    </source>
</evidence>
<dbReference type="Proteomes" id="UP000019141">
    <property type="component" value="Unassembled WGS sequence"/>
</dbReference>
<proteinExistence type="predicted"/>
<accession>W4LY03</accession>
<keyword evidence="2" id="KW-1185">Reference proteome</keyword>
<dbReference type="EMBL" id="AZHW01000121">
    <property type="protein sequence ID" value="ETX02636.1"/>
    <property type="molecule type" value="Genomic_DNA"/>
</dbReference>
<organism evidence="1 2">
    <name type="scientific">Entotheonella factor</name>
    <dbReference type="NCBI Taxonomy" id="1429438"/>
    <lineage>
        <taxon>Bacteria</taxon>
        <taxon>Pseudomonadati</taxon>
        <taxon>Nitrospinota/Tectimicrobiota group</taxon>
        <taxon>Candidatus Tectimicrobiota</taxon>
        <taxon>Candidatus Entotheonellia</taxon>
        <taxon>Candidatus Entotheonellales</taxon>
        <taxon>Candidatus Entotheonellaceae</taxon>
        <taxon>Candidatus Entotheonella</taxon>
    </lineage>
</organism>
<gene>
    <name evidence="1" type="ORF">ETSY1_02880</name>
</gene>
<dbReference type="HOGENOM" id="CLU_2506531_0_0_7"/>
<comment type="caution">
    <text evidence="1">The sequence shown here is derived from an EMBL/GenBank/DDBJ whole genome shotgun (WGS) entry which is preliminary data.</text>
</comment>
<protein>
    <submittedName>
        <fullName evidence="1">Uncharacterized protein</fullName>
    </submittedName>
</protein>
<evidence type="ECO:0000313" key="1">
    <source>
        <dbReference type="EMBL" id="ETX02636.1"/>
    </source>
</evidence>
<sequence length="85" mass="9477">MQWKGIVHGNVVVLDEGSQLPEGCRVTVEAASNDEVKAERIAPDNRQQRLAWLTQIQTFGEQLANHQVNLGDLVLEGREELEARA</sequence>
<reference evidence="1 2" key="1">
    <citation type="journal article" date="2014" name="Nature">
        <title>An environmental bacterial taxon with a large and distinct metabolic repertoire.</title>
        <authorList>
            <person name="Wilson M.C."/>
            <person name="Mori T."/>
            <person name="Ruckert C."/>
            <person name="Uria A.R."/>
            <person name="Helf M.J."/>
            <person name="Takada K."/>
            <person name="Gernert C."/>
            <person name="Steffens U.A."/>
            <person name="Heycke N."/>
            <person name="Schmitt S."/>
            <person name="Rinke C."/>
            <person name="Helfrich E.J."/>
            <person name="Brachmann A.O."/>
            <person name="Gurgui C."/>
            <person name="Wakimoto T."/>
            <person name="Kracht M."/>
            <person name="Crusemann M."/>
            <person name="Hentschel U."/>
            <person name="Abe I."/>
            <person name="Matsunaga S."/>
            <person name="Kalinowski J."/>
            <person name="Takeyama H."/>
            <person name="Piel J."/>
        </authorList>
    </citation>
    <scope>NUCLEOTIDE SEQUENCE [LARGE SCALE GENOMIC DNA]</scope>
    <source>
        <strain evidence="2">TSY1</strain>
    </source>
</reference>
<dbReference type="AlphaFoldDB" id="W4LY03"/>
<name>W4LY03_ENTF1</name>